<dbReference type="SMART" id="SM00271">
    <property type="entry name" value="DnaJ"/>
    <property type="match status" value="1"/>
</dbReference>
<dbReference type="SUPFAM" id="SSF47144">
    <property type="entry name" value="HSC20 (HSCB), C-terminal oligomerisation domain"/>
    <property type="match status" value="1"/>
</dbReference>
<comment type="similarity">
    <text evidence="1">Belongs to the HscB family.</text>
</comment>
<feature type="domain" description="J" evidence="3">
    <location>
        <begin position="50"/>
        <end position="127"/>
    </location>
</feature>
<dbReference type="Gene3D" id="1.10.287.110">
    <property type="entry name" value="DnaJ domain"/>
    <property type="match status" value="1"/>
</dbReference>
<dbReference type="GO" id="GO:0044571">
    <property type="term" value="P:[2Fe-2S] cluster assembly"/>
    <property type="evidence" value="ECO:0007669"/>
    <property type="project" value="InterPro"/>
</dbReference>
<sequence>MLSSKLQNYRCQIKNIKRTQIIYKINDKSQNYLETLSLRRSYSFGSLPRTHYDLFPKTLTAGPPPSGPFHIDTRALRREFLQLQALAHPDRHATSSKQTAEQESALINEAYKTLQSPLSRAQYLLSLRNFEIKEWEAGAADVDSELLHQVVETREAIENAAPDDKITLRKLKIENDERIRQSESVLSHAFGSENWQKAKTETIRLKYWMNIKSCLDEFEMSH</sequence>
<dbReference type="InterPro" id="IPR036869">
    <property type="entry name" value="J_dom_sf"/>
</dbReference>
<dbReference type="SUPFAM" id="SSF46565">
    <property type="entry name" value="Chaperone J-domain"/>
    <property type="match status" value="1"/>
</dbReference>
<dbReference type="PANTHER" id="PTHR14021:SF15">
    <property type="entry name" value="IRON-SULFUR CLUSTER CO-CHAPERONE PROTEIN HSCB"/>
    <property type="match status" value="1"/>
</dbReference>
<gene>
    <name evidence="4" type="ORF">GcM3_193018</name>
</gene>
<keyword evidence="2" id="KW-0143">Chaperone</keyword>
<dbReference type="CDD" id="cd06257">
    <property type="entry name" value="DnaJ"/>
    <property type="match status" value="1"/>
</dbReference>
<dbReference type="PANTHER" id="PTHR14021">
    <property type="entry name" value="IRON-SULFUR CLUSTER CO-CHAPERONE PROTEIN HSCB"/>
    <property type="match status" value="1"/>
</dbReference>
<evidence type="ECO:0000313" key="5">
    <source>
        <dbReference type="Proteomes" id="UP000283383"/>
    </source>
</evidence>
<dbReference type="Gene3D" id="1.20.1280.20">
    <property type="entry name" value="HscB, C-terminal domain"/>
    <property type="match status" value="1"/>
</dbReference>
<evidence type="ECO:0000256" key="2">
    <source>
        <dbReference type="ARBA" id="ARBA00023186"/>
    </source>
</evidence>
<evidence type="ECO:0000256" key="1">
    <source>
        <dbReference type="ARBA" id="ARBA00010476"/>
    </source>
</evidence>
<dbReference type="GO" id="GO:0051087">
    <property type="term" value="F:protein-folding chaperone binding"/>
    <property type="evidence" value="ECO:0007669"/>
    <property type="project" value="InterPro"/>
</dbReference>
<dbReference type="AlphaFoldDB" id="A0A420HGX8"/>
<dbReference type="InterPro" id="IPR009073">
    <property type="entry name" value="HscB_oligo_C"/>
</dbReference>
<protein>
    <submittedName>
        <fullName evidence="4">J-type co-chaperone JAC1, mitochondrial</fullName>
    </submittedName>
</protein>
<dbReference type="GO" id="GO:0051259">
    <property type="term" value="P:protein complex oligomerization"/>
    <property type="evidence" value="ECO:0007669"/>
    <property type="project" value="InterPro"/>
</dbReference>
<evidence type="ECO:0000259" key="3">
    <source>
        <dbReference type="PROSITE" id="PS50076"/>
    </source>
</evidence>
<dbReference type="InterPro" id="IPR036386">
    <property type="entry name" value="HscB_C_sf"/>
</dbReference>
<keyword evidence="5" id="KW-1185">Reference proteome</keyword>
<dbReference type="GO" id="GO:0001671">
    <property type="term" value="F:ATPase activator activity"/>
    <property type="evidence" value="ECO:0007669"/>
    <property type="project" value="InterPro"/>
</dbReference>
<name>A0A420HGX8_9PEZI</name>
<proteinExistence type="inferred from homology"/>
<dbReference type="NCBIfam" id="TIGR00714">
    <property type="entry name" value="hscB"/>
    <property type="match status" value="1"/>
</dbReference>
<reference evidence="4 5" key="1">
    <citation type="journal article" date="2018" name="BMC Genomics">
        <title>Comparative genome analyses reveal sequence features reflecting distinct modes of host-adaptation between dicot and monocot powdery mildew.</title>
        <authorList>
            <person name="Wu Y."/>
            <person name="Ma X."/>
            <person name="Pan Z."/>
            <person name="Kale S.D."/>
            <person name="Song Y."/>
            <person name="King H."/>
            <person name="Zhang Q."/>
            <person name="Presley C."/>
            <person name="Deng X."/>
            <person name="Wei C.I."/>
            <person name="Xiao S."/>
        </authorList>
    </citation>
    <scope>NUCLEOTIDE SEQUENCE [LARGE SCALE GENOMIC DNA]</scope>
    <source>
        <strain evidence="4">UMSG3</strain>
    </source>
</reference>
<dbReference type="Proteomes" id="UP000283383">
    <property type="component" value="Unassembled WGS sequence"/>
</dbReference>
<comment type="caution">
    <text evidence="4">The sequence shown here is derived from an EMBL/GenBank/DDBJ whole genome shotgun (WGS) entry which is preliminary data.</text>
</comment>
<dbReference type="Pfam" id="PF07743">
    <property type="entry name" value="HSCB_C"/>
    <property type="match status" value="1"/>
</dbReference>
<dbReference type="Pfam" id="PF00226">
    <property type="entry name" value="DnaJ"/>
    <property type="match status" value="1"/>
</dbReference>
<dbReference type="EMBL" id="MCBQ01019388">
    <property type="protein sequence ID" value="RKF56670.1"/>
    <property type="molecule type" value="Genomic_DNA"/>
</dbReference>
<dbReference type="InterPro" id="IPR001623">
    <property type="entry name" value="DnaJ_domain"/>
</dbReference>
<evidence type="ECO:0000313" key="4">
    <source>
        <dbReference type="EMBL" id="RKF56670.1"/>
    </source>
</evidence>
<accession>A0A420HGX8</accession>
<dbReference type="InterPro" id="IPR004640">
    <property type="entry name" value="HscB"/>
</dbReference>
<dbReference type="GO" id="GO:0005739">
    <property type="term" value="C:mitochondrion"/>
    <property type="evidence" value="ECO:0007669"/>
    <property type="project" value="TreeGrafter"/>
</dbReference>
<organism evidence="4 5">
    <name type="scientific">Golovinomyces cichoracearum</name>
    <dbReference type="NCBI Taxonomy" id="62708"/>
    <lineage>
        <taxon>Eukaryota</taxon>
        <taxon>Fungi</taxon>
        <taxon>Dikarya</taxon>
        <taxon>Ascomycota</taxon>
        <taxon>Pezizomycotina</taxon>
        <taxon>Leotiomycetes</taxon>
        <taxon>Erysiphales</taxon>
        <taxon>Erysiphaceae</taxon>
        <taxon>Golovinomyces</taxon>
    </lineage>
</organism>
<dbReference type="PROSITE" id="PS50076">
    <property type="entry name" value="DNAJ_2"/>
    <property type="match status" value="1"/>
</dbReference>
<dbReference type="STRING" id="62708.A0A420HGX8"/>